<name>A0A8R7QHN6_TRIUA</name>
<dbReference type="EnsemblPlants" id="TuG1812G0500003164.01.T02">
    <property type="protein sequence ID" value="TuG1812G0500003164.01.T02"/>
    <property type="gene ID" value="TuG1812G0500003164.01"/>
</dbReference>
<protein>
    <recommendedName>
        <fullName evidence="1">Alcohol dehydrogenase-like N-terminal domain-containing protein</fullName>
    </recommendedName>
</protein>
<sequence length="72" mass="7923">MATPRTMRAVQYDKYGGGAEGLKHVEVPVPSPKKGEVLLKMEAASINPIDWKIQKGMLRPFLPGKFPFTPGN</sequence>
<reference evidence="2" key="3">
    <citation type="submission" date="2022-06" db="UniProtKB">
        <authorList>
            <consortium name="EnsemblPlants"/>
        </authorList>
    </citation>
    <scope>IDENTIFICATION</scope>
</reference>
<keyword evidence="3" id="KW-1185">Reference proteome</keyword>
<evidence type="ECO:0000313" key="3">
    <source>
        <dbReference type="Proteomes" id="UP000015106"/>
    </source>
</evidence>
<organism evidence="2 3">
    <name type="scientific">Triticum urartu</name>
    <name type="common">Red wild einkorn</name>
    <name type="synonym">Crithodium urartu</name>
    <dbReference type="NCBI Taxonomy" id="4572"/>
    <lineage>
        <taxon>Eukaryota</taxon>
        <taxon>Viridiplantae</taxon>
        <taxon>Streptophyta</taxon>
        <taxon>Embryophyta</taxon>
        <taxon>Tracheophyta</taxon>
        <taxon>Spermatophyta</taxon>
        <taxon>Magnoliopsida</taxon>
        <taxon>Liliopsida</taxon>
        <taxon>Poales</taxon>
        <taxon>Poaceae</taxon>
        <taxon>BOP clade</taxon>
        <taxon>Pooideae</taxon>
        <taxon>Triticodae</taxon>
        <taxon>Triticeae</taxon>
        <taxon>Triticinae</taxon>
        <taxon>Triticum</taxon>
    </lineage>
</organism>
<dbReference type="SUPFAM" id="SSF50129">
    <property type="entry name" value="GroES-like"/>
    <property type="match status" value="1"/>
</dbReference>
<dbReference type="AlphaFoldDB" id="A0A8R7QHN6"/>
<dbReference type="InterPro" id="IPR013154">
    <property type="entry name" value="ADH-like_N"/>
</dbReference>
<dbReference type="PANTHER" id="PTHR44013:SF3">
    <property type="entry name" value="OS09G0503100 PROTEIN"/>
    <property type="match status" value="1"/>
</dbReference>
<dbReference type="PANTHER" id="PTHR44013">
    <property type="entry name" value="ZINC-TYPE ALCOHOL DEHYDROGENASE-LIKE PROTEIN C16A3.02C"/>
    <property type="match status" value="1"/>
</dbReference>
<proteinExistence type="predicted"/>
<gene>
    <name evidence="2" type="primary">LOC125509913</name>
</gene>
<feature type="domain" description="Alcohol dehydrogenase-like N-terminal" evidence="1">
    <location>
        <begin position="34"/>
        <end position="71"/>
    </location>
</feature>
<dbReference type="InterPro" id="IPR052733">
    <property type="entry name" value="Chloroplast_QOR"/>
</dbReference>
<reference evidence="3" key="1">
    <citation type="journal article" date="2013" name="Nature">
        <title>Draft genome of the wheat A-genome progenitor Triticum urartu.</title>
        <authorList>
            <person name="Ling H.Q."/>
            <person name="Zhao S."/>
            <person name="Liu D."/>
            <person name="Wang J."/>
            <person name="Sun H."/>
            <person name="Zhang C."/>
            <person name="Fan H."/>
            <person name="Li D."/>
            <person name="Dong L."/>
            <person name="Tao Y."/>
            <person name="Gao C."/>
            <person name="Wu H."/>
            <person name="Li Y."/>
            <person name="Cui Y."/>
            <person name="Guo X."/>
            <person name="Zheng S."/>
            <person name="Wang B."/>
            <person name="Yu K."/>
            <person name="Liang Q."/>
            <person name="Yang W."/>
            <person name="Lou X."/>
            <person name="Chen J."/>
            <person name="Feng M."/>
            <person name="Jian J."/>
            <person name="Zhang X."/>
            <person name="Luo G."/>
            <person name="Jiang Y."/>
            <person name="Liu J."/>
            <person name="Wang Z."/>
            <person name="Sha Y."/>
            <person name="Zhang B."/>
            <person name="Wu H."/>
            <person name="Tang D."/>
            <person name="Shen Q."/>
            <person name="Xue P."/>
            <person name="Zou S."/>
            <person name="Wang X."/>
            <person name="Liu X."/>
            <person name="Wang F."/>
            <person name="Yang Y."/>
            <person name="An X."/>
            <person name="Dong Z."/>
            <person name="Zhang K."/>
            <person name="Zhang X."/>
            <person name="Luo M.C."/>
            <person name="Dvorak J."/>
            <person name="Tong Y."/>
            <person name="Wang J."/>
            <person name="Yang H."/>
            <person name="Li Z."/>
            <person name="Wang D."/>
            <person name="Zhang A."/>
            <person name="Wang J."/>
        </authorList>
    </citation>
    <scope>NUCLEOTIDE SEQUENCE</scope>
    <source>
        <strain evidence="3">cv. G1812</strain>
    </source>
</reference>
<evidence type="ECO:0000313" key="2">
    <source>
        <dbReference type="EnsemblPlants" id="TuG1812G0500003164.01.T02"/>
    </source>
</evidence>
<dbReference type="Proteomes" id="UP000015106">
    <property type="component" value="Chromosome 5"/>
</dbReference>
<dbReference type="Gramene" id="TuG1812G0500003164.01.T02">
    <property type="protein sequence ID" value="TuG1812G0500003164.01.T02"/>
    <property type="gene ID" value="TuG1812G0500003164.01"/>
</dbReference>
<evidence type="ECO:0000259" key="1">
    <source>
        <dbReference type="Pfam" id="PF08240"/>
    </source>
</evidence>
<dbReference type="Gene3D" id="3.90.180.10">
    <property type="entry name" value="Medium-chain alcohol dehydrogenases, catalytic domain"/>
    <property type="match status" value="1"/>
</dbReference>
<dbReference type="Pfam" id="PF08240">
    <property type="entry name" value="ADH_N"/>
    <property type="match status" value="1"/>
</dbReference>
<accession>A0A8R7QHN6</accession>
<reference evidence="2" key="2">
    <citation type="submission" date="2018-03" db="EMBL/GenBank/DDBJ databases">
        <title>The Triticum urartu genome reveals the dynamic nature of wheat genome evolution.</title>
        <authorList>
            <person name="Ling H."/>
            <person name="Ma B."/>
            <person name="Shi X."/>
            <person name="Liu H."/>
            <person name="Dong L."/>
            <person name="Sun H."/>
            <person name="Cao Y."/>
            <person name="Gao Q."/>
            <person name="Zheng S."/>
            <person name="Li Y."/>
            <person name="Yu Y."/>
            <person name="Du H."/>
            <person name="Qi M."/>
            <person name="Li Y."/>
            <person name="Yu H."/>
            <person name="Cui Y."/>
            <person name="Wang N."/>
            <person name="Chen C."/>
            <person name="Wu H."/>
            <person name="Zhao Y."/>
            <person name="Zhang J."/>
            <person name="Li Y."/>
            <person name="Zhou W."/>
            <person name="Zhang B."/>
            <person name="Hu W."/>
            <person name="Eijk M."/>
            <person name="Tang J."/>
            <person name="Witsenboer H."/>
            <person name="Zhao S."/>
            <person name="Li Z."/>
            <person name="Zhang A."/>
            <person name="Wang D."/>
            <person name="Liang C."/>
        </authorList>
    </citation>
    <scope>NUCLEOTIDE SEQUENCE [LARGE SCALE GENOMIC DNA]</scope>
    <source>
        <strain evidence="2">cv. G1812</strain>
    </source>
</reference>
<dbReference type="InterPro" id="IPR011032">
    <property type="entry name" value="GroES-like_sf"/>
</dbReference>